<evidence type="ECO:0008006" key="3">
    <source>
        <dbReference type="Google" id="ProtNLM"/>
    </source>
</evidence>
<proteinExistence type="predicted"/>
<dbReference type="Gene3D" id="3.40.50.720">
    <property type="entry name" value="NAD(P)-binding Rossmann-like Domain"/>
    <property type="match status" value="1"/>
</dbReference>
<dbReference type="KEGG" id="ffu:CLAFUR5_01688"/>
<dbReference type="AlphaFoldDB" id="A0A9Q8L5U1"/>
<keyword evidence="2" id="KW-1185">Reference proteome</keyword>
<sequence length="102" mass="10829">MAPRNVAITAVDGNTGHSIAELLLTDETFSTKIDSITGITLHPSAAKSKELAKLGVSIVAHKHGRERDMVKLLKDSGADTICLIPPTHAEKFDITVELLGVS</sequence>
<protein>
    <recommendedName>
        <fullName evidence="3">NmrA-like domain-containing protein</fullName>
    </recommendedName>
</protein>
<dbReference type="Proteomes" id="UP000756132">
    <property type="component" value="Chromosome 1"/>
</dbReference>
<dbReference type="EMBL" id="CP090163">
    <property type="protein sequence ID" value="UJO11373.1"/>
    <property type="molecule type" value="Genomic_DNA"/>
</dbReference>
<organism evidence="1 2">
    <name type="scientific">Passalora fulva</name>
    <name type="common">Tomato leaf mold</name>
    <name type="synonym">Cladosporium fulvum</name>
    <dbReference type="NCBI Taxonomy" id="5499"/>
    <lineage>
        <taxon>Eukaryota</taxon>
        <taxon>Fungi</taxon>
        <taxon>Dikarya</taxon>
        <taxon>Ascomycota</taxon>
        <taxon>Pezizomycotina</taxon>
        <taxon>Dothideomycetes</taxon>
        <taxon>Dothideomycetidae</taxon>
        <taxon>Mycosphaerellales</taxon>
        <taxon>Mycosphaerellaceae</taxon>
        <taxon>Fulvia</taxon>
    </lineage>
</organism>
<dbReference type="OrthoDB" id="10254221at2759"/>
<name>A0A9Q8L5U1_PASFU</name>
<accession>A0A9Q8L5U1</accession>
<reference evidence="1" key="2">
    <citation type="journal article" date="2022" name="Microb. Genom.">
        <title>A chromosome-scale genome assembly of the tomato pathogen Cladosporium fulvum reveals a compartmentalized genome architecture and the presence of a dispensable chromosome.</title>
        <authorList>
            <person name="Zaccaron A.Z."/>
            <person name="Chen L.H."/>
            <person name="Samaras A."/>
            <person name="Stergiopoulos I."/>
        </authorList>
    </citation>
    <scope>NUCLEOTIDE SEQUENCE</scope>
    <source>
        <strain evidence="1">Race5_Kim</strain>
    </source>
</reference>
<dbReference type="GeneID" id="71981566"/>
<reference evidence="1" key="1">
    <citation type="submission" date="2021-12" db="EMBL/GenBank/DDBJ databases">
        <authorList>
            <person name="Zaccaron A."/>
            <person name="Stergiopoulos I."/>
        </authorList>
    </citation>
    <scope>NUCLEOTIDE SEQUENCE</scope>
    <source>
        <strain evidence="1">Race5_Kim</strain>
    </source>
</reference>
<evidence type="ECO:0000313" key="1">
    <source>
        <dbReference type="EMBL" id="UJO11373.1"/>
    </source>
</evidence>
<gene>
    <name evidence="1" type="ORF">CLAFUR5_01688</name>
</gene>
<dbReference type="RefSeq" id="XP_047755739.1">
    <property type="nucleotide sequence ID" value="XM_047900836.1"/>
</dbReference>
<evidence type="ECO:0000313" key="2">
    <source>
        <dbReference type="Proteomes" id="UP000756132"/>
    </source>
</evidence>